<dbReference type="AlphaFoldDB" id="A0A7J7NK55"/>
<accession>A0A7J7NK55</accession>
<evidence type="ECO:0000313" key="3">
    <source>
        <dbReference type="Proteomes" id="UP000541444"/>
    </source>
</evidence>
<dbReference type="EMBL" id="JACGCM010000724">
    <property type="protein sequence ID" value="KAF6167546.1"/>
    <property type="molecule type" value="Genomic_DNA"/>
</dbReference>
<evidence type="ECO:0000313" key="2">
    <source>
        <dbReference type="EMBL" id="KAF6167546.1"/>
    </source>
</evidence>
<keyword evidence="3" id="KW-1185">Reference proteome</keyword>
<name>A0A7J7NK55_9MAGN</name>
<feature type="domain" description="DUF4283" evidence="1">
    <location>
        <begin position="14"/>
        <end position="79"/>
    </location>
</feature>
<reference evidence="2 3" key="1">
    <citation type="journal article" date="2020" name="IScience">
        <title>Genome Sequencing of the Endangered Kingdonia uniflora (Circaeasteraceae, Ranunculales) Reveals Potential Mechanisms of Evolutionary Specialization.</title>
        <authorList>
            <person name="Sun Y."/>
            <person name="Deng T."/>
            <person name="Zhang A."/>
            <person name="Moore M.J."/>
            <person name="Landis J.B."/>
            <person name="Lin N."/>
            <person name="Zhang H."/>
            <person name="Zhang X."/>
            <person name="Huang J."/>
            <person name="Zhang X."/>
            <person name="Sun H."/>
            <person name="Wang H."/>
        </authorList>
    </citation>
    <scope>NUCLEOTIDE SEQUENCE [LARGE SCALE GENOMIC DNA]</scope>
    <source>
        <strain evidence="2">TB1705</strain>
        <tissue evidence="2">Leaf</tissue>
    </source>
</reference>
<dbReference type="Proteomes" id="UP000541444">
    <property type="component" value="Unassembled WGS sequence"/>
</dbReference>
<dbReference type="PANTHER" id="PTHR31286:SF60">
    <property type="entry name" value="PROTEIN, PUTATIVE-RELATED"/>
    <property type="match status" value="1"/>
</dbReference>
<dbReference type="OrthoDB" id="1924068at2759"/>
<sequence>MDLWEMEVASKVKLAVARSEALRKWNLSGNCQFIPLGKGYFTILLDNEADKMEIWGGGPWQIDGQLLRVNIWTPNFDINKQKNTHAMDWVKFLVLGTEYWEEDILMSIARTVGNPAQVDNSTLCRNTRFYASVLVDADFSKTIPSKIMIEREGFEFCQEIQLGRTPKICSHCKVVVHLASECRDVMKEI</sequence>
<proteinExistence type="predicted"/>
<comment type="caution">
    <text evidence="2">The sequence shown here is derived from an EMBL/GenBank/DDBJ whole genome shotgun (WGS) entry which is preliminary data.</text>
</comment>
<protein>
    <recommendedName>
        <fullName evidence="1">DUF4283 domain-containing protein</fullName>
    </recommendedName>
</protein>
<dbReference type="PANTHER" id="PTHR31286">
    <property type="entry name" value="GLYCINE-RICH CELL WALL STRUCTURAL PROTEIN 1.8-LIKE"/>
    <property type="match status" value="1"/>
</dbReference>
<evidence type="ECO:0000259" key="1">
    <source>
        <dbReference type="Pfam" id="PF14111"/>
    </source>
</evidence>
<dbReference type="InterPro" id="IPR040256">
    <property type="entry name" value="At4g02000-like"/>
</dbReference>
<dbReference type="Pfam" id="PF14111">
    <property type="entry name" value="DUF4283"/>
    <property type="match status" value="1"/>
</dbReference>
<dbReference type="InterPro" id="IPR025558">
    <property type="entry name" value="DUF4283"/>
</dbReference>
<organism evidence="2 3">
    <name type="scientific">Kingdonia uniflora</name>
    <dbReference type="NCBI Taxonomy" id="39325"/>
    <lineage>
        <taxon>Eukaryota</taxon>
        <taxon>Viridiplantae</taxon>
        <taxon>Streptophyta</taxon>
        <taxon>Embryophyta</taxon>
        <taxon>Tracheophyta</taxon>
        <taxon>Spermatophyta</taxon>
        <taxon>Magnoliopsida</taxon>
        <taxon>Ranunculales</taxon>
        <taxon>Circaeasteraceae</taxon>
        <taxon>Kingdonia</taxon>
    </lineage>
</organism>
<gene>
    <name evidence="2" type="ORF">GIB67_031747</name>
</gene>